<name>A0A9X2PBE6_9HYPH</name>
<gene>
    <name evidence="3" type="ORF">NVS89_11305</name>
</gene>
<dbReference type="InterPro" id="IPR044855">
    <property type="entry name" value="CoA-Trfase_III_dom3_sf"/>
</dbReference>
<evidence type="ECO:0000256" key="1">
    <source>
        <dbReference type="ARBA" id="ARBA00022679"/>
    </source>
</evidence>
<dbReference type="Proteomes" id="UP001151088">
    <property type="component" value="Unassembled WGS sequence"/>
</dbReference>
<feature type="region of interest" description="Disordered" evidence="2">
    <location>
        <begin position="350"/>
        <end position="375"/>
    </location>
</feature>
<dbReference type="InterPro" id="IPR023606">
    <property type="entry name" value="CoA-Trfase_III_dom_1_sf"/>
</dbReference>
<keyword evidence="4" id="KW-1185">Reference proteome</keyword>
<proteinExistence type="predicted"/>
<feature type="compositionally biased region" description="Pro residues" evidence="2">
    <location>
        <begin position="1"/>
        <end position="12"/>
    </location>
</feature>
<dbReference type="Pfam" id="PF02515">
    <property type="entry name" value="CoA_transf_3"/>
    <property type="match status" value="1"/>
</dbReference>
<protein>
    <submittedName>
        <fullName evidence="3">CoA transferase</fullName>
    </submittedName>
</protein>
<dbReference type="EMBL" id="JANTHZ010000004">
    <property type="protein sequence ID" value="MCS0495687.1"/>
    <property type="molecule type" value="Genomic_DNA"/>
</dbReference>
<dbReference type="InterPro" id="IPR050483">
    <property type="entry name" value="CoA-transferase_III_domain"/>
</dbReference>
<dbReference type="PANTHER" id="PTHR48207:SF3">
    <property type="entry name" value="SUCCINATE--HYDROXYMETHYLGLUTARATE COA-TRANSFERASE"/>
    <property type="match status" value="1"/>
</dbReference>
<reference evidence="3" key="1">
    <citation type="submission" date="2022-08" db="EMBL/GenBank/DDBJ databases">
        <authorList>
            <person name="Li F."/>
        </authorList>
    </citation>
    <scope>NUCLEOTIDE SEQUENCE</scope>
    <source>
        <strain evidence="3">MQZ15Z-1</strain>
    </source>
</reference>
<dbReference type="SUPFAM" id="SSF89796">
    <property type="entry name" value="CoA-transferase family III (CaiB/BaiF)"/>
    <property type="match status" value="1"/>
</dbReference>
<dbReference type="Gene3D" id="3.40.50.10540">
    <property type="entry name" value="Crotonobetainyl-coa:carnitine coa-transferase, domain 1"/>
    <property type="match status" value="1"/>
</dbReference>
<dbReference type="GO" id="GO:0008410">
    <property type="term" value="F:CoA-transferase activity"/>
    <property type="evidence" value="ECO:0007669"/>
    <property type="project" value="TreeGrafter"/>
</dbReference>
<dbReference type="AlphaFoldDB" id="A0A9X2PBE6"/>
<dbReference type="Gene3D" id="3.30.1540.10">
    <property type="entry name" value="formyl-coa transferase, domain 3"/>
    <property type="match status" value="1"/>
</dbReference>
<dbReference type="InterPro" id="IPR003673">
    <property type="entry name" value="CoA-Trfase_fam_III"/>
</dbReference>
<evidence type="ECO:0000313" key="4">
    <source>
        <dbReference type="Proteomes" id="UP001151088"/>
    </source>
</evidence>
<sequence length="393" mass="42592">MSQPSEPQPSDPRPSKPRRGPLADILVVAVEQAVAGPLCTLRLGDAGARVVKIEAKEGDRARDYDTAMGSTSAAFGWLNRGKESVVLNLKEAGDLALVRSMLARADVFVQNLAPGASERLGLGAAQLTAEFPRLIVVDIMGYGRGTPYETKRAYDMLVQSESGICAVTGTPEVPSKVGISIADIGTGTNAYCAVLEALFERETTGRGQAIEVAMFDCMAEWMSLPLLHYDYMGVETARYGLSHASVYPYRPYHAADGDIVVSIQSTAEWTRFCTTVLRRPELVRDPRFADNWARVQNRHALDGAVHEVFGSHSCEELIARLEEGQIAWARVSTLHDLSVHGALRRLDVEMPGGEHSRMPRPAGRPVPSGRKVPALGADTARVRAEFAADALAR</sequence>
<keyword evidence="1 3" id="KW-0808">Transferase</keyword>
<dbReference type="RefSeq" id="WP_258732853.1">
    <property type="nucleotide sequence ID" value="NZ_JANTHZ010000004.1"/>
</dbReference>
<feature type="region of interest" description="Disordered" evidence="2">
    <location>
        <begin position="1"/>
        <end position="20"/>
    </location>
</feature>
<comment type="caution">
    <text evidence="3">The sequence shown here is derived from an EMBL/GenBank/DDBJ whole genome shotgun (WGS) entry which is preliminary data.</text>
</comment>
<organism evidence="3 4">
    <name type="scientific">Ancylobacter mangrovi</name>
    <dbReference type="NCBI Taxonomy" id="2972472"/>
    <lineage>
        <taxon>Bacteria</taxon>
        <taxon>Pseudomonadati</taxon>
        <taxon>Pseudomonadota</taxon>
        <taxon>Alphaproteobacteria</taxon>
        <taxon>Hyphomicrobiales</taxon>
        <taxon>Xanthobacteraceae</taxon>
        <taxon>Ancylobacter</taxon>
    </lineage>
</organism>
<accession>A0A9X2PBE6</accession>
<dbReference type="PANTHER" id="PTHR48207">
    <property type="entry name" value="SUCCINATE--HYDROXYMETHYLGLUTARATE COA-TRANSFERASE"/>
    <property type="match status" value="1"/>
</dbReference>
<evidence type="ECO:0000313" key="3">
    <source>
        <dbReference type="EMBL" id="MCS0495687.1"/>
    </source>
</evidence>
<evidence type="ECO:0000256" key="2">
    <source>
        <dbReference type="SAM" id="MobiDB-lite"/>
    </source>
</evidence>